<dbReference type="PANTHER" id="PTHR45711:SF3">
    <property type="entry name" value="CLC CHANNEL"/>
    <property type="match status" value="1"/>
</dbReference>
<evidence type="ECO:0000313" key="12">
    <source>
        <dbReference type="EMBL" id="KAK7712831.1"/>
    </source>
</evidence>
<dbReference type="Pfam" id="PF00654">
    <property type="entry name" value="Voltage_CLC"/>
    <property type="match status" value="1"/>
</dbReference>
<feature type="transmembrane region" description="Helical" evidence="9">
    <location>
        <begin position="162"/>
        <end position="182"/>
    </location>
</feature>
<feature type="transmembrane region" description="Helical" evidence="9">
    <location>
        <begin position="528"/>
        <end position="554"/>
    </location>
</feature>
<dbReference type="PANTHER" id="PTHR45711">
    <property type="entry name" value="CHLORIDE CHANNEL PROTEIN"/>
    <property type="match status" value="1"/>
</dbReference>
<dbReference type="InterPro" id="IPR014743">
    <property type="entry name" value="Cl-channel_core"/>
</dbReference>
<evidence type="ECO:0000256" key="2">
    <source>
        <dbReference type="ARBA" id="ARBA00022448"/>
    </source>
</evidence>
<evidence type="ECO:0000256" key="6">
    <source>
        <dbReference type="ARBA" id="ARBA00023136"/>
    </source>
</evidence>
<keyword evidence="7 9" id="KW-0868">Chloride</keyword>
<dbReference type="Proteomes" id="UP001430848">
    <property type="component" value="Unassembled WGS sequence"/>
</dbReference>
<feature type="transmembrane region" description="Helical" evidence="9">
    <location>
        <begin position="92"/>
        <end position="118"/>
    </location>
</feature>
<protein>
    <recommendedName>
        <fullName evidence="9">Chloride channel protein</fullName>
    </recommendedName>
</protein>
<evidence type="ECO:0000256" key="1">
    <source>
        <dbReference type="ARBA" id="ARBA00004141"/>
    </source>
</evidence>
<organism evidence="12 13">
    <name type="scientific">Diaporthe eres</name>
    <name type="common">Phomopsis oblonga</name>
    <dbReference type="NCBI Taxonomy" id="83184"/>
    <lineage>
        <taxon>Eukaryota</taxon>
        <taxon>Fungi</taxon>
        <taxon>Dikarya</taxon>
        <taxon>Ascomycota</taxon>
        <taxon>Pezizomycotina</taxon>
        <taxon>Sordariomycetes</taxon>
        <taxon>Sordariomycetidae</taxon>
        <taxon>Diaporthales</taxon>
        <taxon>Diaporthaceae</taxon>
        <taxon>Diaporthe</taxon>
        <taxon>Diaporthe eres species complex</taxon>
    </lineage>
</organism>
<reference evidence="12 13" key="1">
    <citation type="submission" date="2024-02" db="EMBL/GenBank/DDBJ databases">
        <title>De novo assembly and annotation of 12 fungi associated with fruit tree decline syndrome in Ontario, Canada.</title>
        <authorList>
            <person name="Sulman M."/>
            <person name="Ellouze W."/>
            <person name="Ilyukhin E."/>
        </authorList>
    </citation>
    <scope>NUCLEOTIDE SEQUENCE [LARGE SCALE GENOMIC DNA]</scope>
    <source>
        <strain evidence="12 13">M169</strain>
    </source>
</reference>
<keyword evidence="8" id="KW-0129">CBS domain</keyword>
<keyword evidence="13" id="KW-1185">Reference proteome</keyword>
<dbReference type="Pfam" id="PF00571">
    <property type="entry name" value="CBS"/>
    <property type="match status" value="1"/>
</dbReference>
<evidence type="ECO:0000256" key="3">
    <source>
        <dbReference type="ARBA" id="ARBA00022692"/>
    </source>
</evidence>
<dbReference type="InterPro" id="IPR001807">
    <property type="entry name" value="ClC"/>
</dbReference>
<dbReference type="InterPro" id="IPR046342">
    <property type="entry name" value="CBS_dom_sf"/>
</dbReference>
<feature type="domain" description="CBS" evidence="11">
    <location>
        <begin position="713"/>
        <end position="770"/>
    </location>
</feature>
<name>A0ABR1NRS7_DIAER</name>
<accession>A0ABR1NRS7</accession>
<evidence type="ECO:0000256" key="8">
    <source>
        <dbReference type="PROSITE-ProRule" id="PRU00703"/>
    </source>
</evidence>
<evidence type="ECO:0000256" key="5">
    <source>
        <dbReference type="ARBA" id="ARBA00023065"/>
    </source>
</evidence>
<comment type="caution">
    <text evidence="9">Lacks conserved residue(s) required for the propagation of feature annotation.</text>
</comment>
<keyword evidence="3 9" id="KW-0812">Transmembrane</keyword>
<keyword evidence="2 9" id="KW-0813">Transport</keyword>
<keyword evidence="5 9" id="KW-0406">Ion transport</keyword>
<dbReference type="Gene3D" id="3.10.580.10">
    <property type="entry name" value="CBS-domain"/>
    <property type="match status" value="1"/>
</dbReference>
<dbReference type="InterPro" id="IPR000644">
    <property type="entry name" value="CBS_dom"/>
</dbReference>
<dbReference type="SUPFAM" id="SSF54631">
    <property type="entry name" value="CBS-domain pair"/>
    <property type="match status" value="1"/>
</dbReference>
<evidence type="ECO:0000259" key="11">
    <source>
        <dbReference type="PROSITE" id="PS51371"/>
    </source>
</evidence>
<gene>
    <name evidence="12" type="ORF">SLS63_012258</name>
</gene>
<comment type="similarity">
    <text evidence="9">Belongs to the chloride channel (TC 2.A.49) family.</text>
</comment>
<evidence type="ECO:0000256" key="9">
    <source>
        <dbReference type="RuleBase" id="RU361221"/>
    </source>
</evidence>
<sequence length="771" mass="83546">MDNHRGNPHTPTEASPLLGAPSTARPECDVESQLASAVSKDEQALHLSSKSIGERLPYNDYTTIDWLHDLVKDSARHQALHRRPGLRGNRLVLWWDAAQGWVAAFIIGVLTAGVAFLVDVSVASVAEWKEGRCVGGAGWWLDREQCGDDAWRPWSTSWGTAYGIYVCVALLYGLIAGGVTMLTKATLPAAGSGDADGGTGRGSPFTKVQFTETTTGKSMYMAAGSGIPEIKTILSGFVIPHFLDLKVLVVKAVGATFAVGTGMNLGKEGPFVHISTCVGYLVARWFPKYQGNGRKMREMLSVACSAGLSVAFGAPIGGVLFSYEEISTYFPRPVLWKAFLCSLVAAATLKELNPTATGKLVLFETNYGVNYDAVHYIVFILLGICGGIFGGVFCQANFRWSKVFRKYSLIKDHPVFEIFLVVLLTSVLQYPNKLIRSTGDVVMAELLVDCNEPEDVEMSYVCEMEALQDKSGYYMWLATGALVKLLLTIITFGCKVPSGIIIPALDAGALFGRMVGQAPFLFDSISPGIFAMVGAAAFLAGVSRMTVSLAVIMFELTGEVNFIPPFMVAILTSKWVADAISGESVYDLSQHLLGHPYLDAEHSLAKVREAGGGMVEDLIPPQNTMEEITVHMGPDGVISRQVLHRKLAQLKGRGLMDAGLVLVNDQGICHGYLPEAELQYALTLKEHVEGANQDGTGYDDMADLVRGPIADFVNRTPLTVPSTAPVEYAVEMFGKLGLRYLVIVEEDTARVLGVVIKKRLVKYLDELKSTR</sequence>
<feature type="region of interest" description="Disordered" evidence="10">
    <location>
        <begin position="1"/>
        <end position="25"/>
    </location>
</feature>
<evidence type="ECO:0000313" key="13">
    <source>
        <dbReference type="Proteomes" id="UP001430848"/>
    </source>
</evidence>
<dbReference type="CDD" id="cd03684">
    <property type="entry name" value="ClC_3_like"/>
    <property type="match status" value="1"/>
</dbReference>
<proteinExistence type="inferred from homology"/>
<evidence type="ECO:0000256" key="4">
    <source>
        <dbReference type="ARBA" id="ARBA00022989"/>
    </source>
</evidence>
<comment type="caution">
    <text evidence="12">The sequence shown here is derived from an EMBL/GenBank/DDBJ whole genome shotgun (WGS) entry which is preliminary data.</text>
</comment>
<dbReference type="PROSITE" id="PS51371">
    <property type="entry name" value="CBS"/>
    <property type="match status" value="1"/>
</dbReference>
<dbReference type="SUPFAM" id="SSF81340">
    <property type="entry name" value="Clc chloride channel"/>
    <property type="match status" value="1"/>
</dbReference>
<dbReference type="Gene3D" id="1.10.3080.10">
    <property type="entry name" value="Clc chloride channel"/>
    <property type="match status" value="1"/>
</dbReference>
<keyword evidence="6 9" id="KW-0472">Membrane</keyword>
<comment type="subcellular location">
    <subcellularLocation>
        <location evidence="1 9">Membrane</location>
        <topology evidence="1 9">Multi-pass membrane protein</topology>
    </subcellularLocation>
</comment>
<keyword evidence="4 9" id="KW-1133">Transmembrane helix</keyword>
<evidence type="ECO:0000256" key="7">
    <source>
        <dbReference type="ARBA" id="ARBA00023214"/>
    </source>
</evidence>
<dbReference type="EMBL" id="JAKNSF020000132">
    <property type="protein sequence ID" value="KAK7712831.1"/>
    <property type="molecule type" value="Genomic_DNA"/>
</dbReference>
<dbReference type="PRINTS" id="PR00762">
    <property type="entry name" value="CLCHANNEL"/>
</dbReference>
<feature type="transmembrane region" description="Helical" evidence="9">
    <location>
        <begin position="373"/>
        <end position="394"/>
    </location>
</feature>
<evidence type="ECO:0000256" key="10">
    <source>
        <dbReference type="SAM" id="MobiDB-lite"/>
    </source>
</evidence>
<feature type="transmembrane region" description="Helical" evidence="9">
    <location>
        <begin position="300"/>
        <end position="323"/>
    </location>
</feature>
<dbReference type="SMART" id="SM00116">
    <property type="entry name" value="CBS"/>
    <property type="match status" value="1"/>
</dbReference>